<dbReference type="Proteomes" id="UP001057402">
    <property type="component" value="Chromosome 1"/>
</dbReference>
<organism evidence="1 2">
    <name type="scientific">Melastoma candidum</name>
    <dbReference type="NCBI Taxonomy" id="119954"/>
    <lineage>
        <taxon>Eukaryota</taxon>
        <taxon>Viridiplantae</taxon>
        <taxon>Streptophyta</taxon>
        <taxon>Embryophyta</taxon>
        <taxon>Tracheophyta</taxon>
        <taxon>Spermatophyta</taxon>
        <taxon>Magnoliopsida</taxon>
        <taxon>eudicotyledons</taxon>
        <taxon>Gunneridae</taxon>
        <taxon>Pentapetalae</taxon>
        <taxon>rosids</taxon>
        <taxon>malvids</taxon>
        <taxon>Myrtales</taxon>
        <taxon>Melastomataceae</taxon>
        <taxon>Melastomatoideae</taxon>
        <taxon>Melastomateae</taxon>
        <taxon>Melastoma</taxon>
    </lineage>
</organism>
<keyword evidence="2" id="KW-1185">Reference proteome</keyword>
<comment type="caution">
    <text evidence="1">The sequence shown here is derived from an EMBL/GenBank/DDBJ whole genome shotgun (WGS) entry which is preliminary data.</text>
</comment>
<dbReference type="EMBL" id="CM042880">
    <property type="protein sequence ID" value="KAI4389348.1"/>
    <property type="molecule type" value="Genomic_DNA"/>
</dbReference>
<accession>A0ACB9SFB7</accession>
<sequence>MAAHDDASSIGFGIIGCAAMTSKFCRAVSFLSLAKVTVRAVGSRSLDKAKEFTKRNRLPPSVMVYGSYEQVLEDDGVDAVYLPLPTRLHLEWAVLAAERKKHVLLEKPVAVDVAELDLILEACRSNGVQFMDGTMWLHHPRTRKIEDIMSDPHHFGQLDLVHSTSTFAANKEFFENNIRVKPELDVLGALGDLGWYSIGAILWAAGYKLPSSVKALPDVVRNSAGVILSCSATLYWEKPQQEGGNKQPITIATFHCSFLASLSMDLEIIGSNGSVRVKDLAIPVDEDTASIEFTPRAKFAELHIGWDTKPEKVSVPTELPQEALMIREFTDIVRRAKISNGEDRAESKWPEISPKTQVVLDSVKRSIDNGCTTVHTLNVFRTLLPNVQIQDSRWSPHAERNSAKNPGSAIAVGVAVPTHFLLD</sequence>
<reference evidence="2" key="1">
    <citation type="journal article" date="2023" name="Front. Plant Sci.">
        <title>Chromosomal-level genome assembly of Melastoma candidum provides insights into trichome evolution.</title>
        <authorList>
            <person name="Zhong Y."/>
            <person name="Wu W."/>
            <person name="Sun C."/>
            <person name="Zou P."/>
            <person name="Liu Y."/>
            <person name="Dai S."/>
            <person name="Zhou R."/>
        </authorList>
    </citation>
    <scope>NUCLEOTIDE SEQUENCE [LARGE SCALE GENOMIC DNA]</scope>
</reference>
<gene>
    <name evidence="1" type="ORF">MLD38_001582</name>
</gene>
<proteinExistence type="predicted"/>
<evidence type="ECO:0000313" key="1">
    <source>
        <dbReference type="EMBL" id="KAI4389348.1"/>
    </source>
</evidence>
<evidence type="ECO:0000313" key="2">
    <source>
        <dbReference type="Proteomes" id="UP001057402"/>
    </source>
</evidence>
<name>A0ACB9SFB7_9MYRT</name>
<protein>
    <submittedName>
        <fullName evidence="1">Uncharacterized protein</fullName>
    </submittedName>
</protein>